<accession>A0ABR0A6G9</accession>
<proteinExistence type="predicted"/>
<protein>
    <submittedName>
        <fullName evidence="1">Uncharacterized protein</fullName>
    </submittedName>
</protein>
<sequence length="60" mass="6964">MEDGAHIKQCHVFWGGEEGGILRVKPCFPLEKSYMLSEYLILSLRHDSQKVEGGMMRYFD</sequence>
<evidence type="ECO:0000313" key="1">
    <source>
        <dbReference type="EMBL" id="KAK4020735.1"/>
    </source>
</evidence>
<reference evidence="1 2" key="1">
    <citation type="journal article" date="2023" name="Nucleic Acids Res.">
        <title>The hologenome of Daphnia magna reveals possible DNA methylation and microbiome-mediated evolution of the host genome.</title>
        <authorList>
            <person name="Chaturvedi A."/>
            <person name="Li X."/>
            <person name="Dhandapani V."/>
            <person name="Marshall H."/>
            <person name="Kissane S."/>
            <person name="Cuenca-Cambronero M."/>
            <person name="Asole G."/>
            <person name="Calvet F."/>
            <person name="Ruiz-Romero M."/>
            <person name="Marangio P."/>
            <person name="Guigo R."/>
            <person name="Rago D."/>
            <person name="Mirbahai L."/>
            <person name="Eastwood N."/>
            <person name="Colbourne J.K."/>
            <person name="Zhou J."/>
            <person name="Mallon E."/>
            <person name="Orsini L."/>
        </authorList>
    </citation>
    <scope>NUCLEOTIDE SEQUENCE [LARGE SCALE GENOMIC DNA]</scope>
    <source>
        <strain evidence="1">LRV0_1</strain>
    </source>
</reference>
<organism evidence="1 2">
    <name type="scientific">Daphnia magna</name>
    <dbReference type="NCBI Taxonomy" id="35525"/>
    <lineage>
        <taxon>Eukaryota</taxon>
        <taxon>Metazoa</taxon>
        <taxon>Ecdysozoa</taxon>
        <taxon>Arthropoda</taxon>
        <taxon>Crustacea</taxon>
        <taxon>Branchiopoda</taxon>
        <taxon>Diplostraca</taxon>
        <taxon>Cladocera</taxon>
        <taxon>Anomopoda</taxon>
        <taxon>Daphniidae</taxon>
        <taxon>Daphnia</taxon>
    </lineage>
</organism>
<comment type="caution">
    <text evidence="1">The sequence shown here is derived from an EMBL/GenBank/DDBJ whole genome shotgun (WGS) entry which is preliminary data.</text>
</comment>
<gene>
    <name evidence="1" type="ORF">OUZ56_002687</name>
</gene>
<dbReference type="Proteomes" id="UP001234178">
    <property type="component" value="Unassembled WGS sequence"/>
</dbReference>
<keyword evidence="2" id="KW-1185">Reference proteome</keyword>
<evidence type="ECO:0000313" key="2">
    <source>
        <dbReference type="Proteomes" id="UP001234178"/>
    </source>
</evidence>
<name>A0ABR0A6G9_9CRUS</name>
<dbReference type="EMBL" id="JAOYFB010000036">
    <property type="protein sequence ID" value="KAK4020735.1"/>
    <property type="molecule type" value="Genomic_DNA"/>
</dbReference>